<dbReference type="Gene3D" id="2.40.10.10">
    <property type="entry name" value="Trypsin-like serine proteases"/>
    <property type="match status" value="2"/>
</dbReference>
<feature type="domain" description="Peptidase S1" evidence="9">
    <location>
        <begin position="57"/>
        <end position="301"/>
    </location>
</feature>
<dbReference type="FunFam" id="2.40.10.10:FF:000028">
    <property type="entry name" value="Serine protease easter"/>
    <property type="match status" value="1"/>
</dbReference>
<dbReference type="PROSITE" id="PS50240">
    <property type="entry name" value="TRYPSIN_DOM"/>
    <property type="match status" value="1"/>
</dbReference>
<keyword evidence="7" id="KW-0720">Serine protease</keyword>
<dbReference type="PROSITE" id="PS00134">
    <property type="entry name" value="TRYPSIN_HIS"/>
    <property type="match status" value="1"/>
</dbReference>
<evidence type="ECO:0000313" key="10">
    <source>
        <dbReference type="EMBL" id="CAH1983358.1"/>
    </source>
</evidence>
<evidence type="ECO:0000256" key="7">
    <source>
        <dbReference type="RuleBase" id="RU363034"/>
    </source>
</evidence>
<keyword evidence="3 8" id="KW-0732">Signal</keyword>
<dbReference type="InterPro" id="IPR001254">
    <property type="entry name" value="Trypsin_dom"/>
</dbReference>
<dbReference type="CDD" id="cd00190">
    <property type="entry name" value="Tryp_SPc"/>
    <property type="match status" value="1"/>
</dbReference>
<keyword evidence="5" id="KW-0325">Glycoprotein</keyword>
<feature type="chain" id="PRO_5040332893" description="Peptidase S1 domain-containing protein" evidence="8">
    <location>
        <begin position="26"/>
        <end position="303"/>
    </location>
</feature>
<comment type="subcellular location">
    <subcellularLocation>
        <location evidence="1">Secreted</location>
    </subcellularLocation>
</comment>
<evidence type="ECO:0000256" key="6">
    <source>
        <dbReference type="ARBA" id="ARBA00024195"/>
    </source>
</evidence>
<comment type="similarity">
    <text evidence="6">Belongs to the peptidase S1 family. CLIP subfamily.</text>
</comment>
<dbReference type="GO" id="GO:0005576">
    <property type="term" value="C:extracellular region"/>
    <property type="evidence" value="ECO:0007669"/>
    <property type="project" value="UniProtKB-SubCell"/>
</dbReference>
<evidence type="ECO:0000259" key="9">
    <source>
        <dbReference type="PROSITE" id="PS50240"/>
    </source>
</evidence>
<evidence type="ECO:0000313" key="11">
    <source>
        <dbReference type="Proteomes" id="UP001152888"/>
    </source>
</evidence>
<dbReference type="SMART" id="SM00020">
    <property type="entry name" value="Tryp_SPc"/>
    <property type="match status" value="1"/>
</dbReference>
<gene>
    <name evidence="10" type="ORF">ACAOBT_LOCUS15529</name>
</gene>
<keyword evidence="7" id="KW-0645">Protease</keyword>
<dbReference type="InterPro" id="IPR033116">
    <property type="entry name" value="TRYPSIN_SER"/>
</dbReference>
<comment type="caution">
    <text evidence="10">The sequence shown here is derived from an EMBL/GenBank/DDBJ whole genome shotgun (WGS) entry which is preliminary data.</text>
</comment>
<accession>A0A9P0KZC1</accession>
<proteinExistence type="inferred from homology"/>
<dbReference type="PROSITE" id="PS00135">
    <property type="entry name" value="TRYPSIN_SER"/>
    <property type="match status" value="1"/>
</dbReference>
<keyword evidence="2" id="KW-0964">Secreted</keyword>
<dbReference type="InterPro" id="IPR009003">
    <property type="entry name" value="Peptidase_S1_PA"/>
</dbReference>
<dbReference type="InterPro" id="IPR051487">
    <property type="entry name" value="Ser/Thr_Proteases_Immune/Dev"/>
</dbReference>
<protein>
    <recommendedName>
        <fullName evidence="9">Peptidase S1 domain-containing protein</fullName>
    </recommendedName>
</protein>
<dbReference type="Pfam" id="PF00089">
    <property type="entry name" value="Trypsin"/>
    <property type="match status" value="1"/>
</dbReference>
<keyword evidence="4" id="KW-1015">Disulfide bond</keyword>
<keyword evidence="11" id="KW-1185">Reference proteome</keyword>
<dbReference type="InterPro" id="IPR018114">
    <property type="entry name" value="TRYPSIN_HIS"/>
</dbReference>
<feature type="signal peptide" evidence="8">
    <location>
        <begin position="1"/>
        <end position="25"/>
    </location>
</feature>
<name>A0A9P0KZC1_ACAOB</name>
<dbReference type="InterPro" id="IPR001314">
    <property type="entry name" value="Peptidase_S1A"/>
</dbReference>
<dbReference type="InterPro" id="IPR043504">
    <property type="entry name" value="Peptidase_S1_PA_chymotrypsin"/>
</dbReference>
<dbReference type="FunFam" id="2.40.10.10:FF:000054">
    <property type="entry name" value="Complement C1r subcomponent"/>
    <property type="match status" value="1"/>
</dbReference>
<sequence>MLNIFCMMYYFVGVLLCALHVYVDSLAVDDIDRHPSWKYFDTEQCGITKYDDVQPRIVNGKKAKLGEFPWIVRLGIKFSDADYIFFSCAGNLINRHYILTAGHCLESNTIARIGENNSRNTTDCDESGCAPPVQDIGIKKIIAFGYQKKTRRRDFQLVLLEKPVQFNEYVVPVCLPRGPILTKDFLGKTVRIAGWGYNNSTVQTLPDDLIFIRAPILKNEICNNIYKNPLDQSQLCAGYLNGKDSCAGDSGGPMTKFLKHRERRQHYLLGIVSYGKKVCGSGPAVYTKVAYYMKEILDNIELD</sequence>
<dbReference type="AlphaFoldDB" id="A0A9P0KZC1"/>
<evidence type="ECO:0000256" key="4">
    <source>
        <dbReference type="ARBA" id="ARBA00023157"/>
    </source>
</evidence>
<evidence type="ECO:0000256" key="5">
    <source>
        <dbReference type="ARBA" id="ARBA00023180"/>
    </source>
</evidence>
<evidence type="ECO:0000256" key="1">
    <source>
        <dbReference type="ARBA" id="ARBA00004613"/>
    </source>
</evidence>
<dbReference type="GO" id="GO:0004252">
    <property type="term" value="F:serine-type endopeptidase activity"/>
    <property type="evidence" value="ECO:0007669"/>
    <property type="project" value="InterPro"/>
</dbReference>
<evidence type="ECO:0000256" key="8">
    <source>
        <dbReference type="SAM" id="SignalP"/>
    </source>
</evidence>
<dbReference type="SUPFAM" id="SSF50494">
    <property type="entry name" value="Trypsin-like serine proteases"/>
    <property type="match status" value="1"/>
</dbReference>
<organism evidence="10 11">
    <name type="scientific">Acanthoscelides obtectus</name>
    <name type="common">Bean weevil</name>
    <name type="synonym">Bruchus obtectus</name>
    <dbReference type="NCBI Taxonomy" id="200917"/>
    <lineage>
        <taxon>Eukaryota</taxon>
        <taxon>Metazoa</taxon>
        <taxon>Ecdysozoa</taxon>
        <taxon>Arthropoda</taxon>
        <taxon>Hexapoda</taxon>
        <taxon>Insecta</taxon>
        <taxon>Pterygota</taxon>
        <taxon>Neoptera</taxon>
        <taxon>Endopterygota</taxon>
        <taxon>Coleoptera</taxon>
        <taxon>Polyphaga</taxon>
        <taxon>Cucujiformia</taxon>
        <taxon>Chrysomeloidea</taxon>
        <taxon>Chrysomelidae</taxon>
        <taxon>Bruchinae</taxon>
        <taxon>Bruchini</taxon>
        <taxon>Acanthoscelides</taxon>
    </lineage>
</organism>
<keyword evidence="7" id="KW-0378">Hydrolase</keyword>
<dbReference type="EMBL" id="CAKOFQ010006938">
    <property type="protein sequence ID" value="CAH1983358.1"/>
    <property type="molecule type" value="Genomic_DNA"/>
</dbReference>
<reference evidence="10" key="1">
    <citation type="submission" date="2022-03" db="EMBL/GenBank/DDBJ databases">
        <authorList>
            <person name="Sayadi A."/>
        </authorList>
    </citation>
    <scope>NUCLEOTIDE SEQUENCE</scope>
</reference>
<dbReference type="PANTHER" id="PTHR24256">
    <property type="entry name" value="TRYPTASE-RELATED"/>
    <property type="match status" value="1"/>
</dbReference>
<dbReference type="OrthoDB" id="547031at2759"/>
<dbReference type="Proteomes" id="UP001152888">
    <property type="component" value="Unassembled WGS sequence"/>
</dbReference>
<dbReference type="GO" id="GO:0006508">
    <property type="term" value="P:proteolysis"/>
    <property type="evidence" value="ECO:0007669"/>
    <property type="project" value="UniProtKB-KW"/>
</dbReference>
<evidence type="ECO:0000256" key="3">
    <source>
        <dbReference type="ARBA" id="ARBA00022729"/>
    </source>
</evidence>
<evidence type="ECO:0000256" key="2">
    <source>
        <dbReference type="ARBA" id="ARBA00022525"/>
    </source>
</evidence>
<dbReference type="PRINTS" id="PR00722">
    <property type="entry name" value="CHYMOTRYPSIN"/>
</dbReference>